<keyword evidence="1" id="KW-0175">Coiled coil</keyword>
<evidence type="ECO:0000313" key="4">
    <source>
        <dbReference type="Proteomes" id="UP000224634"/>
    </source>
</evidence>
<comment type="caution">
    <text evidence="3">The sequence shown here is derived from an EMBL/GenBank/DDBJ whole genome shotgun (WGS) entry which is preliminary data.</text>
</comment>
<name>A0A2B7YI00_POLH7</name>
<accession>A0A2B7YI00</accession>
<sequence length="487" mass="54321">MSELLSFIQATEESFRKARLPSLYSDFSLQRKTNPDGYATNVRAWQRALAHAALAGHIPPSSSSSSTTRDSTGGDNGLNREAVLSEKRDHLTLRTDNALMAQLETTEFGRPVALQCVVDEALRSGAMMPLDTFLTSTSTPFRQGWLRLPSPPSVSQLVGWGMKQVRGLVLGSESRFAGTGTLRPGEFVIVDNIKQAAPQVLKAASTQHSSNADRIYSKELFAKGIRVELGRGAALSDTDIDVLLIFLSRDQNAILYDGKTIKFKSETDKSTSITHEDQTIASLKSLMSNLESQVTRLDARVKDLTQTAKRQVFEKNRILAQSTLRSKKLAAHNLQRRMDELYQLEQVYLKLEQAVDQVDMVQVMKDSAAAMRTMNIRVGRVETIESVVDELRDEMEKVDEFGIALNEAAPAIDEEELDDELEDMLRTEKALRDRKEEQLAKLESRAETEAEAELETSIGKLSKMSIEDEREDKDPSKEAQARRVPAE</sequence>
<evidence type="ECO:0000313" key="3">
    <source>
        <dbReference type="EMBL" id="PGH23724.1"/>
    </source>
</evidence>
<evidence type="ECO:0008006" key="5">
    <source>
        <dbReference type="Google" id="ProtNLM"/>
    </source>
</evidence>
<feature type="region of interest" description="Disordered" evidence="2">
    <location>
        <begin position="56"/>
        <end position="84"/>
    </location>
</feature>
<dbReference type="PANTHER" id="PTHR22761">
    <property type="entry name" value="CHARGED MULTIVESICULAR BODY PROTEIN"/>
    <property type="match status" value="1"/>
</dbReference>
<dbReference type="GO" id="GO:0000815">
    <property type="term" value="C:ESCRT III complex"/>
    <property type="evidence" value="ECO:0007669"/>
    <property type="project" value="TreeGrafter"/>
</dbReference>
<dbReference type="GO" id="GO:0005771">
    <property type="term" value="C:multivesicular body"/>
    <property type="evidence" value="ECO:0007669"/>
    <property type="project" value="TreeGrafter"/>
</dbReference>
<feature type="compositionally biased region" description="Basic and acidic residues" evidence="2">
    <location>
        <begin position="472"/>
        <end position="487"/>
    </location>
</feature>
<dbReference type="GO" id="GO:0006900">
    <property type="term" value="P:vesicle budding from membrane"/>
    <property type="evidence" value="ECO:0007669"/>
    <property type="project" value="TreeGrafter"/>
</dbReference>
<evidence type="ECO:0000256" key="1">
    <source>
        <dbReference type="SAM" id="Coils"/>
    </source>
</evidence>
<dbReference type="InterPro" id="IPR005024">
    <property type="entry name" value="Snf7_fam"/>
</dbReference>
<proteinExistence type="predicted"/>
<dbReference type="STRING" id="1447883.A0A2B7YI00"/>
<reference evidence="3 4" key="1">
    <citation type="submission" date="2017-10" db="EMBL/GenBank/DDBJ databases">
        <title>Comparative genomics in systemic dimorphic fungi from Ajellomycetaceae.</title>
        <authorList>
            <person name="Munoz J.F."/>
            <person name="Mcewen J.G."/>
            <person name="Clay O.K."/>
            <person name="Cuomo C.A."/>
        </authorList>
    </citation>
    <scope>NUCLEOTIDE SEQUENCE [LARGE SCALE GENOMIC DNA]</scope>
    <source>
        <strain evidence="3 4">UAMH7299</strain>
    </source>
</reference>
<feature type="coiled-coil region" evidence="1">
    <location>
        <begin position="280"/>
        <end position="307"/>
    </location>
</feature>
<keyword evidence="4" id="KW-1185">Reference proteome</keyword>
<dbReference type="EMBL" id="PDNA01000020">
    <property type="protein sequence ID" value="PGH23724.1"/>
    <property type="molecule type" value="Genomic_DNA"/>
</dbReference>
<dbReference type="Proteomes" id="UP000224634">
    <property type="component" value="Unassembled WGS sequence"/>
</dbReference>
<evidence type="ECO:0000256" key="2">
    <source>
        <dbReference type="SAM" id="MobiDB-lite"/>
    </source>
</evidence>
<gene>
    <name evidence="3" type="ORF">AJ80_02152</name>
</gene>
<dbReference type="PANTHER" id="PTHR22761:SF18">
    <property type="entry name" value="SORTING PROTEIN SNF7 FAMILY PROTEIN, PUTATIVE (AFU_ORTHOLOGUE AFUA_2G16692)-RELATED"/>
    <property type="match status" value="1"/>
</dbReference>
<dbReference type="Gene3D" id="6.10.140.1230">
    <property type="match status" value="1"/>
</dbReference>
<feature type="compositionally biased region" description="Low complexity" evidence="2">
    <location>
        <begin position="56"/>
        <end position="71"/>
    </location>
</feature>
<dbReference type="GO" id="GO:0032511">
    <property type="term" value="P:late endosome to vacuole transport via multivesicular body sorting pathway"/>
    <property type="evidence" value="ECO:0007669"/>
    <property type="project" value="TreeGrafter"/>
</dbReference>
<dbReference type="AlphaFoldDB" id="A0A2B7YI00"/>
<dbReference type="GO" id="GO:0009898">
    <property type="term" value="C:cytoplasmic side of plasma membrane"/>
    <property type="evidence" value="ECO:0007669"/>
    <property type="project" value="TreeGrafter"/>
</dbReference>
<organism evidence="3 4">
    <name type="scientific">Polytolypa hystricis (strain UAMH7299)</name>
    <dbReference type="NCBI Taxonomy" id="1447883"/>
    <lineage>
        <taxon>Eukaryota</taxon>
        <taxon>Fungi</taxon>
        <taxon>Dikarya</taxon>
        <taxon>Ascomycota</taxon>
        <taxon>Pezizomycotina</taxon>
        <taxon>Eurotiomycetes</taxon>
        <taxon>Eurotiomycetidae</taxon>
        <taxon>Onygenales</taxon>
        <taxon>Onygenales incertae sedis</taxon>
        <taxon>Polytolypa</taxon>
    </lineage>
</organism>
<dbReference type="Pfam" id="PF03357">
    <property type="entry name" value="Snf7"/>
    <property type="match status" value="1"/>
</dbReference>
<dbReference type="OrthoDB" id="4206321at2759"/>
<protein>
    <recommendedName>
        <fullName evidence="5">SNF7 family protein</fullName>
    </recommendedName>
</protein>
<feature type="region of interest" description="Disordered" evidence="2">
    <location>
        <begin position="442"/>
        <end position="487"/>
    </location>
</feature>